<evidence type="ECO:0000313" key="2">
    <source>
        <dbReference type="Proteomes" id="UP000070260"/>
    </source>
</evidence>
<protein>
    <submittedName>
        <fullName evidence="1">Uncharacterized protein</fullName>
    </submittedName>
</protein>
<accession>A0A140GR35</accession>
<dbReference type="InterPro" id="IPR025354">
    <property type="entry name" value="DUF4258"/>
</dbReference>
<name>A0A140GR35_CLOPF</name>
<gene>
    <name evidence="1" type="ORF">JFP838_pA0078</name>
</gene>
<dbReference type="Pfam" id="PF14076">
    <property type="entry name" value="DUF4258"/>
    <property type="match status" value="1"/>
</dbReference>
<dbReference type="Proteomes" id="UP000070260">
    <property type="component" value="Plasmid pJFP838A"/>
</dbReference>
<keyword evidence="1" id="KW-0614">Plasmid</keyword>
<dbReference type="RefSeq" id="WP_131442874.1">
    <property type="nucleotide sequence ID" value="NZ_CATNZX010000001.1"/>
</dbReference>
<geneLocation type="plasmid" evidence="1 2">
    <name>pJFP838A</name>
</geneLocation>
<proteinExistence type="predicted"/>
<reference evidence="1 2" key="1">
    <citation type="journal article" date="2016" name="PLoS ONE">
        <title>Plasmid Characterization and Chromosome Analysis of Two netF+ Clostridium perfringens Isolates Associated with Foal and Canine Necrotizing Enteritis.</title>
        <authorList>
            <person name="Mehdizadeh Gohari I."/>
            <person name="Kropinski A.M."/>
            <person name="Weese S.J."/>
            <person name="Parreira V.R."/>
            <person name="Whitehead A.E."/>
            <person name="Boerlin P."/>
            <person name="Prescott J.F."/>
        </authorList>
    </citation>
    <scope>NUCLEOTIDE SEQUENCE [LARGE SCALE GENOMIC DNA]</scope>
    <source>
        <strain evidence="1 2">JP838</strain>
        <plasmid evidence="2">Plasmid pJFP838A</plasmid>
    </source>
</reference>
<sequence>MSKAKDFSVISRYLNNIKSIKLRKKEFRKEIKKHFQYMTQKEILRFMNLQKKFRKKQPMVDSHAKRRMRERYIPIRDVMVAIKYGGIVEYSCILDKNNFIIDERIMFRSLRPRQYQVVVMYSLRSNSIITVYKKSVEAVPERHKLDIYDKNFDILKVKYKKRLT</sequence>
<organism evidence="1 2">
    <name type="scientific">Clostridium perfringens</name>
    <dbReference type="NCBI Taxonomy" id="1502"/>
    <lineage>
        <taxon>Bacteria</taxon>
        <taxon>Bacillati</taxon>
        <taxon>Bacillota</taxon>
        <taxon>Clostridia</taxon>
        <taxon>Eubacteriales</taxon>
        <taxon>Clostridiaceae</taxon>
        <taxon>Clostridium</taxon>
    </lineage>
</organism>
<dbReference type="EMBL" id="CP013615">
    <property type="protein sequence ID" value="AMN30994.1"/>
    <property type="molecule type" value="Genomic_DNA"/>
</dbReference>
<evidence type="ECO:0000313" key="1">
    <source>
        <dbReference type="EMBL" id="AMN30994.1"/>
    </source>
</evidence>
<dbReference type="PATRIC" id="fig|1502.177.peg.3285"/>
<dbReference type="AlphaFoldDB" id="A0A140GR35"/>